<keyword evidence="1" id="KW-0433">Leucine-rich repeat</keyword>
<dbReference type="OrthoDB" id="5273213at2759"/>
<reference evidence="4 5" key="1">
    <citation type="journal article" date="2007" name="Proc. Natl. Acad. Sci. U.S.A.">
        <title>Independent sorting-out of thousands of duplicated gene pairs in two yeast species descended from a whole-genome duplication.</title>
        <authorList>
            <person name="Scannell D.R."/>
            <person name="Frank A.C."/>
            <person name="Conant G.C."/>
            <person name="Byrne K.P."/>
            <person name="Woolfit M."/>
            <person name="Wolfe K.H."/>
        </authorList>
    </citation>
    <scope>NUCLEOTIDE SEQUENCE [LARGE SCALE GENOMIC DNA]</scope>
    <source>
        <strain evidence="5">ATCC 22028 / DSM 70294 / BCRC 21397 / CBS 2163 / NBRC 10782 / NRRL Y-8283 / UCD 57-17</strain>
    </source>
</reference>
<dbReference type="PANTHER" id="PTHR18849:SF0">
    <property type="entry name" value="CILIA- AND FLAGELLA-ASSOCIATED PROTEIN 410-RELATED"/>
    <property type="match status" value="1"/>
</dbReference>
<dbReference type="PROSITE" id="PS51450">
    <property type="entry name" value="LRR"/>
    <property type="match status" value="2"/>
</dbReference>
<keyword evidence="2" id="KW-0677">Repeat</keyword>
<dbReference type="eggNOG" id="KOG3207">
    <property type="taxonomic scope" value="Eukaryota"/>
</dbReference>
<evidence type="ECO:0000256" key="1">
    <source>
        <dbReference type="ARBA" id="ARBA00022614"/>
    </source>
</evidence>
<feature type="domain" description="CAP-Gly" evidence="3">
    <location>
        <begin position="33"/>
        <end position="66"/>
    </location>
</feature>
<dbReference type="GeneID" id="5544111"/>
<dbReference type="InterPro" id="IPR036859">
    <property type="entry name" value="CAP-Gly_dom_sf"/>
</dbReference>
<dbReference type="OMA" id="SEESHMF"/>
<evidence type="ECO:0000259" key="3">
    <source>
        <dbReference type="PROSITE" id="PS50245"/>
    </source>
</evidence>
<dbReference type="GO" id="GO:0006457">
    <property type="term" value="P:protein folding"/>
    <property type="evidence" value="ECO:0007669"/>
    <property type="project" value="EnsemblFungi"/>
</dbReference>
<dbReference type="AlphaFoldDB" id="A7TP30"/>
<dbReference type="PhylomeDB" id="A7TP30"/>
<dbReference type="STRING" id="436907.A7TP30"/>
<dbReference type="PROSITE" id="PS50245">
    <property type="entry name" value="CAP_GLY_2"/>
    <property type="match status" value="1"/>
</dbReference>
<dbReference type="InterPro" id="IPR032675">
    <property type="entry name" value="LRR_dom_sf"/>
</dbReference>
<evidence type="ECO:0000256" key="2">
    <source>
        <dbReference type="ARBA" id="ARBA00022737"/>
    </source>
</evidence>
<protein>
    <recommendedName>
        <fullName evidence="3">CAP-Gly domain-containing protein</fullName>
    </recommendedName>
</protein>
<dbReference type="GO" id="GO:0043014">
    <property type="term" value="F:alpha-tubulin binding"/>
    <property type="evidence" value="ECO:0007669"/>
    <property type="project" value="EnsemblFungi"/>
</dbReference>
<dbReference type="Gene3D" id="3.80.10.10">
    <property type="entry name" value="Ribonuclease Inhibitor"/>
    <property type="match status" value="2"/>
</dbReference>
<accession>A7TP30</accession>
<dbReference type="PROSITE" id="PS00845">
    <property type="entry name" value="CAP_GLY_1"/>
    <property type="match status" value="1"/>
</dbReference>
<dbReference type="Proteomes" id="UP000000267">
    <property type="component" value="Unassembled WGS sequence"/>
</dbReference>
<organism evidence="5">
    <name type="scientific">Vanderwaltozyma polyspora (strain ATCC 22028 / DSM 70294 / BCRC 21397 / CBS 2163 / NBRC 10782 / NRRL Y-8283 / UCD 57-17)</name>
    <name type="common">Kluyveromyces polysporus</name>
    <dbReference type="NCBI Taxonomy" id="436907"/>
    <lineage>
        <taxon>Eukaryota</taxon>
        <taxon>Fungi</taxon>
        <taxon>Dikarya</taxon>
        <taxon>Ascomycota</taxon>
        <taxon>Saccharomycotina</taxon>
        <taxon>Saccharomycetes</taxon>
        <taxon>Saccharomycetales</taxon>
        <taxon>Saccharomycetaceae</taxon>
        <taxon>Vanderwaltozyma</taxon>
    </lineage>
</organism>
<dbReference type="FunCoup" id="A7TP30">
    <property type="interactions" value="649"/>
</dbReference>
<evidence type="ECO:0000313" key="4">
    <source>
        <dbReference type="EMBL" id="EDO15999.1"/>
    </source>
</evidence>
<dbReference type="Pfam" id="PF00560">
    <property type="entry name" value="LRR_1"/>
    <property type="match status" value="1"/>
</dbReference>
<dbReference type="SMART" id="SM01052">
    <property type="entry name" value="CAP_GLY"/>
    <property type="match status" value="1"/>
</dbReference>
<dbReference type="RefSeq" id="XP_001643857.1">
    <property type="nucleotide sequence ID" value="XM_001643807.1"/>
</dbReference>
<sequence>MYTVGSRLCISDELCTIRYVGEIDAWPGIVAYGVEWDNTSRGKHSGTVGGRRYFRTEVANSGSFIKESKFLDSVQPAQSFVTALKARYGDILNDVGNFKLGTKKVESFGFEKLGIRNREFRELKRVSLSRCKVGDRLEENEQDNIKQLAVNIIDLDLSYNLLSNFRETIRLLQCIEKVEILDLTGNIFTSGWEICDKSKVEIKNVRHLNMGSCRLTSQNLRTIFAVFPNLETLNLNSNCLSDISKINIKLPDSLQELNISGNSIDSLSPNFVNWRLKTIKISHNLFTSTDKMLRNEFIEELDISHNYLKNWEDLDTLNVGFPRLKSLRIGNNPLSDAIDSSESVFYETISRFDKVSTLNGSTIDKPLREEAETYFMTKVSSGETYYDRSLVRYKRLENRYGLKCSPQKRINSWLDDNLIKLTVLEPESGEKMSVCILRTWSVRYVKSIICNHLNSSILDTELFVPRGLTKVDLLDRDFSPISDYQLDDNDELCIKLTSDGVK</sequence>
<dbReference type="InParanoid" id="A7TP30"/>
<evidence type="ECO:0000313" key="5">
    <source>
        <dbReference type="Proteomes" id="UP000000267"/>
    </source>
</evidence>
<dbReference type="HOGENOM" id="CLU_017716_5_1_1"/>
<proteinExistence type="predicted"/>
<dbReference type="InterPro" id="IPR001611">
    <property type="entry name" value="Leu-rich_rpt"/>
</dbReference>
<name>A7TP30_VANPO</name>
<dbReference type="SUPFAM" id="SSF52047">
    <property type="entry name" value="RNI-like"/>
    <property type="match status" value="1"/>
</dbReference>
<dbReference type="PANTHER" id="PTHR18849">
    <property type="entry name" value="LEUCINE RICH REPEAT PROTEIN"/>
    <property type="match status" value="1"/>
</dbReference>
<dbReference type="Gene3D" id="2.30.30.190">
    <property type="entry name" value="CAP Gly-rich-like domain"/>
    <property type="match status" value="1"/>
</dbReference>
<dbReference type="GO" id="GO:0007021">
    <property type="term" value="P:tubulin complex assembly"/>
    <property type="evidence" value="ECO:0007669"/>
    <property type="project" value="EnsemblFungi"/>
</dbReference>
<gene>
    <name evidence="4" type="ORF">Kpol_499p27</name>
</gene>
<dbReference type="EMBL" id="DS480437">
    <property type="protein sequence ID" value="EDO15999.1"/>
    <property type="molecule type" value="Genomic_DNA"/>
</dbReference>
<dbReference type="SUPFAM" id="SSF74924">
    <property type="entry name" value="Cap-Gly domain"/>
    <property type="match status" value="1"/>
</dbReference>
<dbReference type="KEGG" id="vpo:Kpol_499p27"/>
<keyword evidence="5" id="KW-1185">Reference proteome</keyword>
<dbReference type="InterPro" id="IPR000938">
    <property type="entry name" value="CAP-Gly_domain"/>
</dbReference>
<dbReference type="Pfam" id="PF01302">
    <property type="entry name" value="CAP_GLY"/>
    <property type="match status" value="1"/>
</dbReference>